<feature type="domain" description="FAD-binding" evidence="6">
    <location>
        <begin position="205"/>
        <end position="267"/>
    </location>
</feature>
<dbReference type="GO" id="GO:0004497">
    <property type="term" value="F:monooxygenase activity"/>
    <property type="evidence" value="ECO:0007669"/>
    <property type="project" value="UniProtKB-KW"/>
</dbReference>
<dbReference type="InterPro" id="IPR002938">
    <property type="entry name" value="FAD-bd"/>
</dbReference>
<dbReference type="PANTHER" id="PTHR13789:SF147">
    <property type="entry name" value="PUTATIVE (AFU_ORTHOLOGUE AFUA_2G01950)-RELATED"/>
    <property type="match status" value="1"/>
</dbReference>
<dbReference type="EMBL" id="JAFJYH010000050">
    <property type="protein sequence ID" value="KAG4422379.1"/>
    <property type="molecule type" value="Genomic_DNA"/>
</dbReference>
<comment type="caution">
    <text evidence="7">The sequence shown here is derived from an EMBL/GenBank/DDBJ whole genome shotgun (WGS) entry which is preliminary data.</text>
</comment>
<dbReference type="Gene3D" id="3.50.50.60">
    <property type="entry name" value="FAD/NAD(P)-binding domain"/>
    <property type="match status" value="1"/>
</dbReference>
<keyword evidence="4" id="KW-0560">Oxidoreductase</keyword>
<dbReference type="OrthoDB" id="16820at2759"/>
<reference evidence="7" key="1">
    <citation type="submission" date="2021-02" db="EMBL/GenBank/DDBJ databases">
        <title>Genome sequence Cadophora malorum strain M34.</title>
        <authorList>
            <person name="Stefanovic E."/>
            <person name="Vu D."/>
            <person name="Scully C."/>
            <person name="Dijksterhuis J."/>
            <person name="Roader J."/>
            <person name="Houbraken J."/>
        </authorList>
    </citation>
    <scope>NUCLEOTIDE SEQUENCE</scope>
    <source>
        <strain evidence="7">M34</strain>
    </source>
</reference>
<dbReference type="InterPro" id="IPR036188">
    <property type="entry name" value="FAD/NAD-bd_sf"/>
</dbReference>
<protein>
    <recommendedName>
        <fullName evidence="6">FAD-binding domain-containing protein</fullName>
    </recommendedName>
</protein>
<keyword evidence="3" id="KW-0274">FAD</keyword>
<name>A0A8H8BSI8_9HELO</name>
<evidence type="ECO:0000256" key="4">
    <source>
        <dbReference type="ARBA" id="ARBA00023002"/>
    </source>
</evidence>
<dbReference type="SUPFAM" id="SSF51905">
    <property type="entry name" value="FAD/NAD(P)-binding domain"/>
    <property type="match status" value="1"/>
</dbReference>
<evidence type="ECO:0000256" key="1">
    <source>
        <dbReference type="ARBA" id="ARBA00007992"/>
    </source>
</evidence>
<dbReference type="Pfam" id="PF01494">
    <property type="entry name" value="FAD_binding_3"/>
    <property type="match status" value="1"/>
</dbReference>
<comment type="similarity">
    <text evidence="1">Belongs to the paxM FAD-dependent monooxygenase family.</text>
</comment>
<dbReference type="SUPFAM" id="SSF54373">
    <property type="entry name" value="FAD-linked reductases, C-terminal domain"/>
    <property type="match status" value="1"/>
</dbReference>
<keyword evidence="2" id="KW-0285">Flavoprotein</keyword>
<evidence type="ECO:0000256" key="3">
    <source>
        <dbReference type="ARBA" id="ARBA00022827"/>
    </source>
</evidence>
<dbReference type="PRINTS" id="PR00420">
    <property type="entry name" value="RNGMNOXGNASE"/>
</dbReference>
<evidence type="ECO:0000313" key="7">
    <source>
        <dbReference type="EMBL" id="KAG4422379.1"/>
    </source>
</evidence>
<sequence>MNIRRYANREVIGVTEIHPVMEEACGFPWIPIHRADFQQILLDAAIEVGVEFLLGSPVERLDEKNCSIFLRGGKELKADMIVGADGIHSKIRTSIFKNNVIEIANSPHCAYRAMIPEEVLLSDPDTAEILEKNESEIWTGPESHIMVYAVKDGSSGILHDFALCHRGDGVTGKWNEPGNLEEDISECKKWKLASVPPLPTWLSDSGRVMIIGDAAYGMLPYMAQGAAMAVEDGAALAEAVSRAESAPDLPELLRTFESVRKPRCEDISANCFMAAEVFHLPDGPAQEKRDLAMKETIEGGDGYINEGRDGHKYSNDNVKTGLFDYDAVKAVSLPKDFF</sequence>
<dbReference type="Proteomes" id="UP000664132">
    <property type="component" value="Unassembled WGS sequence"/>
</dbReference>
<proteinExistence type="inferred from homology"/>
<dbReference type="InterPro" id="IPR050493">
    <property type="entry name" value="FAD-dep_Monooxygenase_BioMet"/>
</dbReference>
<evidence type="ECO:0000313" key="8">
    <source>
        <dbReference type="Proteomes" id="UP000664132"/>
    </source>
</evidence>
<evidence type="ECO:0000256" key="2">
    <source>
        <dbReference type="ARBA" id="ARBA00022630"/>
    </source>
</evidence>
<gene>
    <name evidence="7" type="ORF">IFR04_004531</name>
</gene>
<dbReference type="AlphaFoldDB" id="A0A8H8BSI8"/>
<keyword evidence="5" id="KW-0503">Monooxygenase</keyword>
<dbReference type="GO" id="GO:0071949">
    <property type="term" value="F:FAD binding"/>
    <property type="evidence" value="ECO:0007669"/>
    <property type="project" value="InterPro"/>
</dbReference>
<evidence type="ECO:0000256" key="5">
    <source>
        <dbReference type="ARBA" id="ARBA00023033"/>
    </source>
</evidence>
<evidence type="ECO:0000259" key="6">
    <source>
        <dbReference type="Pfam" id="PF01494"/>
    </source>
</evidence>
<organism evidence="7 8">
    <name type="scientific">Cadophora malorum</name>
    <dbReference type="NCBI Taxonomy" id="108018"/>
    <lineage>
        <taxon>Eukaryota</taxon>
        <taxon>Fungi</taxon>
        <taxon>Dikarya</taxon>
        <taxon>Ascomycota</taxon>
        <taxon>Pezizomycotina</taxon>
        <taxon>Leotiomycetes</taxon>
        <taxon>Helotiales</taxon>
        <taxon>Ploettnerulaceae</taxon>
        <taxon>Cadophora</taxon>
    </lineage>
</organism>
<dbReference type="PANTHER" id="PTHR13789">
    <property type="entry name" value="MONOOXYGENASE"/>
    <property type="match status" value="1"/>
</dbReference>
<keyword evidence="8" id="KW-1185">Reference proteome</keyword>
<accession>A0A8H8BSI8</accession>